<organism evidence="1">
    <name type="scientific">Arundo donax</name>
    <name type="common">Giant reed</name>
    <name type="synonym">Donax arundinaceus</name>
    <dbReference type="NCBI Taxonomy" id="35708"/>
    <lineage>
        <taxon>Eukaryota</taxon>
        <taxon>Viridiplantae</taxon>
        <taxon>Streptophyta</taxon>
        <taxon>Embryophyta</taxon>
        <taxon>Tracheophyta</taxon>
        <taxon>Spermatophyta</taxon>
        <taxon>Magnoliopsida</taxon>
        <taxon>Liliopsida</taxon>
        <taxon>Poales</taxon>
        <taxon>Poaceae</taxon>
        <taxon>PACMAD clade</taxon>
        <taxon>Arundinoideae</taxon>
        <taxon>Arundineae</taxon>
        <taxon>Arundo</taxon>
    </lineage>
</organism>
<name>A0A0A9GZ51_ARUDO</name>
<dbReference type="EMBL" id="GBRH01167641">
    <property type="protein sequence ID" value="JAE30255.1"/>
    <property type="molecule type" value="Transcribed_RNA"/>
</dbReference>
<reference evidence="1" key="2">
    <citation type="journal article" date="2015" name="Data Brief">
        <title>Shoot transcriptome of the giant reed, Arundo donax.</title>
        <authorList>
            <person name="Barrero R.A."/>
            <person name="Guerrero F.D."/>
            <person name="Moolhuijzen P."/>
            <person name="Goolsby J.A."/>
            <person name="Tidwell J."/>
            <person name="Bellgard S.E."/>
            <person name="Bellgard M.I."/>
        </authorList>
    </citation>
    <scope>NUCLEOTIDE SEQUENCE</scope>
    <source>
        <tissue evidence="1">Shoot tissue taken approximately 20 cm above the soil surface</tissue>
    </source>
</reference>
<dbReference type="AlphaFoldDB" id="A0A0A9GZ51"/>
<proteinExistence type="predicted"/>
<protein>
    <submittedName>
        <fullName evidence="1">Uncharacterized protein</fullName>
    </submittedName>
</protein>
<accession>A0A0A9GZ51</accession>
<evidence type="ECO:0000313" key="1">
    <source>
        <dbReference type="EMBL" id="JAE30255.1"/>
    </source>
</evidence>
<sequence>MQSHVNFVDMHDAQMISMSFIHKCNKKADQLGFNV</sequence>
<reference evidence="1" key="1">
    <citation type="submission" date="2014-09" db="EMBL/GenBank/DDBJ databases">
        <authorList>
            <person name="Magalhaes I.L.F."/>
            <person name="Oliveira U."/>
            <person name="Santos F.R."/>
            <person name="Vidigal T.H.D.A."/>
            <person name="Brescovit A.D."/>
            <person name="Santos A.J."/>
        </authorList>
    </citation>
    <scope>NUCLEOTIDE SEQUENCE</scope>
    <source>
        <tissue evidence="1">Shoot tissue taken approximately 20 cm above the soil surface</tissue>
    </source>
</reference>